<evidence type="ECO:0000256" key="11">
    <source>
        <dbReference type="ARBA" id="ARBA00023326"/>
    </source>
</evidence>
<keyword evidence="9" id="KW-0449">Lipoprotein</keyword>
<keyword evidence="6 15" id="KW-0472">Membrane</keyword>
<evidence type="ECO:0000256" key="13">
    <source>
        <dbReference type="ARBA" id="ARBA00048494"/>
    </source>
</evidence>
<evidence type="ECO:0000256" key="3">
    <source>
        <dbReference type="ARBA" id="ARBA00022475"/>
    </source>
</evidence>
<dbReference type="InterPro" id="IPR050248">
    <property type="entry name" value="Polysacc_deacetylase_ArnD"/>
</dbReference>
<feature type="signal peptide" evidence="16">
    <location>
        <begin position="1"/>
        <end position="34"/>
    </location>
</feature>
<keyword evidence="8" id="KW-0170">Cobalt</keyword>
<dbReference type="PANTHER" id="PTHR10587:SF135">
    <property type="entry name" value="CHITIN DEACETYLASE 3"/>
    <property type="match status" value="1"/>
</dbReference>
<dbReference type="GO" id="GO:0005886">
    <property type="term" value="C:plasma membrane"/>
    <property type="evidence" value="ECO:0007669"/>
    <property type="project" value="UniProtKB-SubCell"/>
</dbReference>
<feature type="transmembrane region" description="Helical" evidence="15">
    <location>
        <begin position="446"/>
        <end position="468"/>
    </location>
</feature>
<dbReference type="GO" id="GO:0098552">
    <property type="term" value="C:side of membrane"/>
    <property type="evidence" value="ECO:0007669"/>
    <property type="project" value="UniProtKB-KW"/>
</dbReference>
<dbReference type="Proteomes" id="UP001218188">
    <property type="component" value="Unassembled WGS sequence"/>
</dbReference>
<keyword evidence="11" id="KW-0624">Polysaccharide degradation</keyword>
<dbReference type="GO" id="GO:0009272">
    <property type="term" value="P:fungal-type cell wall biogenesis"/>
    <property type="evidence" value="ECO:0007669"/>
    <property type="project" value="UniProtKB-ARBA"/>
</dbReference>
<keyword evidence="3" id="KW-1003">Cell membrane</keyword>
<dbReference type="EC" id="3.5.1.41" evidence="12"/>
<dbReference type="GO" id="GO:0071555">
    <property type="term" value="P:cell wall organization"/>
    <property type="evidence" value="ECO:0007669"/>
    <property type="project" value="UniProtKB-KW"/>
</dbReference>
<keyword evidence="15" id="KW-1133">Transmembrane helix</keyword>
<keyword evidence="7" id="KW-0119">Carbohydrate metabolism</keyword>
<dbReference type="GO" id="GO:0004099">
    <property type="term" value="F:chitin deacetylase activity"/>
    <property type="evidence" value="ECO:0007669"/>
    <property type="project" value="UniProtKB-EC"/>
</dbReference>
<dbReference type="AlphaFoldDB" id="A0AAD6S758"/>
<evidence type="ECO:0000256" key="4">
    <source>
        <dbReference type="ARBA" id="ARBA00022622"/>
    </source>
</evidence>
<gene>
    <name evidence="18" type="ORF">C8F04DRAFT_1402778</name>
</gene>
<evidence type="ECO:0000256" key="16">
    <source>
        <dbReference type="SAM" id="SignalP"/>
    </source>
</evidence>
<comment type="catalytic activity">
    <reaction evidence="13">
        <text>[(1-&gt;4)-N-acetyl-beta-D-glucosaminyl](n) + n H2O = chitosan + n acetate</text>
        <dbReference type="Rhea" id="RHEA:10464"/>
        <dbReference type="Rhea" id="RHEA-COMP:9593"/>
        <dbReference type="Rhea" id="RHEA-COMP:9597"/>
        <dbReference type="ChEBI" id="CHEBI:15377"/>
        <dbReference type="ChEBI" id="CHEBI:17029"/>
        <dbReference type="ChEBI" id="CHEBI:30089"/>
        <dbReference type="ChEBI" id="CHEBI:57704"/>
        <dbReference type="EC" id="3.5.1.41"/>
    </reaction>
    <physiologicalReaction direction="left-to-right" evidence="13">
        <dbReference type="Rhea" id="RHEA:10465"/>
    </physiologicalReaction>
</comment>
<evidence type="ECO:0000256" key="12">
    <source>
        <dbReference type="ARBA" id="ARBA00024056"/>
    </source>
</evidence>
<feature type="region of interest" description="Disordered" evidence="14">
    <location>
        <begin position="393"/>
        <end position="437"/>
    </location>
</feature>
<evidence type="ECO:0000256" key="1">
    <source>
        <dbReference type="ARBA" id="ARBA00001941"/>
    </source>
</evidence>
<feature type="chain" id="PRO_5042078914" description="chitin deacetylase" evidence="16">
    <location>
        <begin position="35"/>
        <end position="469"/>
    </location>
</feature>
<dbReference type="CDD" id="cd03143">
    <property type="entry name" value="A4_beta-galactosidase_middle_domain"/>
    <property type="match status" value="1"/>
</dbReference>
<keyword evidence="15" id="KW-0812">Transmembrane</keyword>
<evidence type="ECO:0000256" key="2">
    <source>
        <dbReference type="ARBA" id="ARBA00004609"/>
    </source>
</evidence>
<dbReference type="Pfam" id="PF01522">
    <property type="entry name" value="Polysacc_deac_1"/>
    <property type="match status" value="1"/>
</dbReference>
<dbReference type="GO" id="GO:0006032">
    <property type="term" value="P:chitin catabolic process"/>
    <property type="evidence" value="ECO:0007669"/>
    <property type="project" value="UniProtKB-KW"/>
</dbReference>
<evidence type="ECO:0000256" key="6">
    <source>
        <dbReference type="ARBA" id="ARBA00023136"/>
    </source>
</evidence>
<dbReference type="EMBL" id="JARJCM010000226">
    <property type="protein sequence ID" value="KAJ7021663.1"/>
    <property type="molecule type" value="Genomic_DNA"/>
</dbReference>
<evidence type="ECO:0000256" key="14">
    <source>
        <dbReference type="SAM" id="MobiDB-lite"/>
    </source>
</evidence>
<evidence type="ECO:0000259" key="17">
    <source>
        <dbReference type="PROSITE" id="PS51677"/>
    </source>
</evidence>
<dbReference type="GO" id="GO:0000272">
    <property type="term" value="P:polysaccharide catabolic process"/>
    <property type="evidence" value="ECO:0007669"/>
    <property type="project" value="UniProtKB-KW"/>
</dbReference>
<evidence type="ECO:0000256" key="15">
    <source>
        <dbReference type="SAM" id="Phobius"/>
    </source>
</evidence>
<keyword evidence="4" id="KW-0325">Glycoprotein</keyword>
<keyword evidence="4" id="KW-0336">GPI-anchor</keyword>
<evidence type="ECO:0000256" key="5">
    <source>
        <dbReference type="ARBA" id="ARBA00023024"/>
    </source>
</evidence>
<dbReference type="PROSITE" id="PS51677">
    <property type="entry name" value="NODB"/>
    <property type="match status" value="1"/>
</dbReference>
<proteinExistence type="predicted"/>
<name>A0AAD6S758_9AGAR</name>
<evidence type="ECO:0000313" key="19">
    <source>
        <dbReference type="Proteomes" id="UP001218188"/>
    </source>
</evidence>
<evidence type="ECO:0000256" key="7">
    <source>
        <dbReference type="ARBA" id="ARBA00023277"/>
    </source>
</evidence>
<comment type="caution">
    <text evidence="18">The sequence shown here is derived from an EMBL/GenBank/DDBJ whole genome shotgun (WGS) entry which is preliminary data.</text>
</comment>
<dbReference type="PANTHER" id="PTHR10587">
    <property type="entry name" value="GLYCOSYL TRANSFERASE-RELATED"/>
    <property type="match status" value="1"/>
</dbReference>
<sequence>MRPQLSVTFFPSPTLPTMLAAVLLLLPLLSAASSSHLPHRHGNNGHSHTAEKRLPSTWYHDAAHPVHELFRRGAPTDGATYPVVGSDEWAKAYPPGPPASPDVTKLPTEWVAALNAAVARGAIPNIPPSTSSDGNNPVYPNGLDPNGPEVCSSTEKCRIDGDIWDAPAGYVGISFDDGPEAGTETLLTFLDQQKQQVTHFMIGSNLIFQPNDFLAAFNRGDDIAVHTWTHPQMTTKNNLEVVAELGWTMKIIHDSTGGRVPKFWRPPYGDSDKRVTAIAKEVFGLTTIIWNQDTEDWSLTNTPPGTTPAKIKASMQQWLTGPKSPGLIILEHELSVDSVNSFIAAYSVMQQNNWQLVSLAQLMGGNASYFNADNSGSPVSGVLDIVAAANGTTSSGSSASASPSGSSGSKNSTSSNNANAPAKGGPSATSAGASASQSASGKSSAAARWAAAPTTLLGGAAIVLLALWN</sequence>
<dbReference type="InterPro" id="IPR011330">
    <property type="entry name" value="Glyco_hydro/deAcase_b/a-brl"/>
</dbReference>
<comment type="cofactor">
    <cofactor evidence="1">
        <name>Co(2+)</name>
        <dbReference type="ChEBI" id="CHEBI:48828"/>
    </cofactor>
</comment>
<evidence type="ECO:0000256" key="10">
    <source>
        <dbReference type="ARBA" id="ARBA00023316"/>
    </source>
</evidence>
<dbReference type="InterPro" id="IPR002509">
    <property type="entry name" value="NODB_dom"/>
</dbReference>
<protein>
    <recommendedName>
        <fullName evidence="12">chitin deacetylase</fullName>
        <ecNumber evidence="12">3.5.1.41</ecNumber>
    </recommendedName>
</protein>
<organism evidence="18 19">
    <name type="scientific">Mycena alexandri</name>
    <dbReference type="NCBI Taxonomy" id="1745969"/>
    <lineage>
        <taxon>Eukaryota</taxon>
        <taxon>Fungi</taxon>
        <taxon>Dikarya</taxon>
        <taxon>Basidiomycota</taxon>
        <taxon>Agaricomycotina</taxon>
        <taxon>Agaricomycetes</taxon>
        <taxon>Agaricomycetidae</taxon>
        <taxon>Agaricales</taxon>
        <taxon>Marasmiineae</taxon>
        <taxon>Mycenaceae</taxon>
        <taxon>Mycena</taxon>
    </lineage>
</organism>
<comment type="subcellular location">
    <subcellularLocation>
        <location evidence="2">Cell membrane</location>
        <topology evidence="2">Lipid-anchor</topology>
        <topology evidence="2">GPI-anchor</topology>
    </subcellularLocation>
</comment>
<evidence type="ECO:0000313" key="18">
    <source>
        <dbReference type="EMBL" id="KAJ7021663.1"/>
    </source>
</evidence>
<keyword evidence="10" id="KW-0961">Cell wall biogenesis/degradation</keyword>
<keyword evidence="5" id="KW-0146">Chitin degradation</keyword>
<evidence type="ECO:0000256" key="9">
    <source>
        <dbReference type="ARBA" id="ARBA00023288"/>
    </source>
</evidence>
<dbReference type="SUPFAM" id="SSF88713">
    <property type="entry name" value="Glycoside hydrolase/deacetylase"/>
    <property type="match status" value="1"/>
</dbReference>
<evidence type="ECO:0000256" key="8">
    <source>
        <dbReference type="ARBA" id="ARBA00023285"/>
    </source>
</evidence>
<dbReference type="Gene3D" id="3.20.20.370">
    <property type="entry name" value="Glycoside hydrolase/deacetylase"/>
    <property type="match status" value="1"/>
</dbReference>
<feature type="domain" description="NodB homology" evidence="17">
    <location>
        <begin position="169"/>
        <end position="357"/>
    </location>
</feature>
<accession>A0AAD6S758</accession>
<keyword evidence="16" id="KW-0732">Signal</keyword>
<reference evidence="18" key="1">
    <citation type="submission" date="2023-03" db="EMBL/GenBank/DDBJ databases">
        <title>Massive genome expansion in bonnet fungi (Mycena s.s.) driven by repeated elements and novel gene families across ecological guilds.</title>
        <authorList>
            <consortium name="Lawrence Berkeley National Laboratory"/>
            <person name="Harder C.B."/>
            <person name="Miyauchi S."/>
            <person name="Viragh M."/>
            <person name="Kuo A."/>
            <person name="Thoen E."/>
            <person name="Andreopoulos B."/>
            <person name="Lu D."/>
            <person name="Skrede I."/>
            <person name="Drula E."/>
            <person name="Henrissat B."/>
            <person name="Morin E."/>
            <person name="Kohler A."/>
            <person name="Barry K."/>
            <person name="LaButti K."/>
            <person name="Morin E."/>
            <person name="Salamov A."/>
            <person name="Lipzen A."/>
            <person name="Mereny Z."/>
            <person name="Hegedus B."/>
            <person name="Baldrian P."/>
            <person name="Stursova M."/>
            <person name="Weitz H."/>
            <person name="Taylor A."/>
            <person name="Grigoriev I.V."/>
            <person name="Nagy L.G."/>
            <person name="Martin F."/>
            <person name="Kauserud H."/>
        </authorList>
    </citation>
    <scope>NUCLEOTIDE SEQUENCE</scope>
    <source>
        <strain evidence="18">CBHHK200</strain>
    </source>
</reference>
<keyword evidence="19" id="KW-1185">Reference proteome</keyword>